<dbReference type="Proteomes" id="UP000053268">
    <property type="component" value="Unassembled WGS sequence"/>
</dbReference>
<reference evidence="2 3" key="1">
    <citation type="journal article" date="2015" name="Nat. Commun.">
        <title>Outbred genome sequencing and CRISPR/Cas9 gene editing in butterflies.</title>
        <authorList>
            <person name="Li X."/>
            <person name="Fan D."/>
            <person name="Zhang W."/>
            <person name="Liu G."/>
            <person name="Zhang L."/>
            <person name="Zhao L."/>
            <person name="Fang X."/>
            <person name="Chen L."/>
            <person name="Dong Y."/>
            <person name="Chen Y."/>
            <person name="Ding Y."/>
            <person name="Zhao R."/>
            <person name="Feng M."/>
            <person name="Zhu Y."/>
            <person name="Feng Y."/>
            <person name="Jiang X."/>
            <person name="Zhu D."/>
            <person name="Xiang H."/>
            <person name="Feng X."/>
            <person name="Li S."/>
            <person name="Wang J."/>
            <person name="Zhang G."/>
            <person name="Kronforst M.R."/>
            <person name="Wang W."/>
        </authorList>
    </citation>
    <scope>NUCLEOTIDE SEQUENCE [LARGE SCALE GENOMIC DNA]</scope>
    <source>
        <strain evidence="2">Ya'a_city_454_Px</strain>
        <tissue evidence="2">Whole body</tissue>
    </source>
</reference>
<feature type="compositionally biased region" description="Low complexity" evidence="1">
    <location>
        <begin position="77"/>
        <end position="90"/>
    </location>
</feature>
<feature type="compositionally biased region" description="Pro residues" evidence="1">
    <location>
        <begin position="64"/>
        <end position="76"/>
    </location>
</feature>
<feature type="compositionally biased region" description="Basic residues" evidence="1">
    <location>
        <begin position="54"/>
        <end position="63"/>
    </location>
</feature>
<name>A0A194PV68_PAPXU</name>
<evidence type="ECO:0000313" key="3">
    <source>
        <dbReference type="Proteomes" id="UP000053268"/>
    </source>
</evidence>
<proteinExistence type="predicted"/>
<feature type="region of interest" description="Disordered" evidence="1">
    <location>
        <begin position="36"/>
        <end position="90"/>
    </location>
</feature>
<evidence type="ECO:0000313" key="2">
    <source>
        <dbReference type="EMBL" id="KPI95025.1"/>
    </source>
</evidence>
<protein>
    <submittedName>
        <fullName evidence="2">Uncharacterized protein</fullName>
    </submittedName>
</protein>
<evidence type="ECO:0000256" key="1">
    <source>
        <dbReference type="SAM" id="MobiDB-lite"/>
    </source>
</evidence>
<organism evidence="2 3">
    <name type="scientific">Papilio xuthus</name>
    <name type="common">Asian swallowtail butterfly</name>
    <dbReference type="NCBI Taxonomy" id="66420"/>
    <lineage>
        <taxon>Eukaryota</taxon>
        <taxon>Metazoa</taxon>
        <taxon>Ecdysozoa</taxon>
        <taxon>Arthropoda</taxon>
        <taxon>Hexapoda</taxon>
        <taxon>Insecta</taxon>
        <taxon>Pterygota</taxon>
        <taxon>Neoptera</taxon>
        <taxon>Endopterygota</taxon>
        <taxon>Lepidoptera</taxon>
        <taxon>Glossata</taxon>
        <taxon>Ditrysia</taxon>
        <taxon>Papilionoidea</taxon>
        <taxon>Papilionidae</taxon>
        <taxon>Papilioninae</taxon>
        <taxon>Papilio</taxon>
    </lineage>
</organism>
<dbReference type="AlphaFoldDB" id="A0A194PV68"/>
<gene>
    <name evidence="2" type="ORF">RR46_12029</name>
</gene>
<keyword evidence="3" id="KW-1185">Reference proteome</keyword>
<accession>A0A194PV68</accession>
<dbReference type="EMBL" id="KQ459597">
    <property type="protein sequence ID" value="KPI95025.1"/>
    <property type="molecule type" value="Genomic_DNA"/>
</dbReference>
<sequence length="90" mass="9806">MTHGLSARTAPHSHPHTHCTEHRALTLSRLYCARSIGFGGRTPSGPQGEDRVARRTVPRRRTPPPRPTPHRTPGPAPASRSAAARESYAQ</sequence>
<feature type="region of interest" description="Disordered" evidence="1">
    <location>
        <begin position="1"/>
        <end position="21"/>
    </location>
</feature>